<keyword evidence="1" id="KW-0560">Oxidoreductase</keyword>
<protein>
    <recommendedName>
        <fullName evidence="3">NAD-dependent epimerase/dehydratase domain-containing protein</fullName>
    </recommendedName>
</protein>
<proteinExistence type="inferred from homology"/>
<dbReference type="OrthoDB" id="2735536at2759"/>
<evidence type="ECO:0000313" key="4">
    <source>
        <dbReference type="EMBL" id="KXJ85943.1"/>
    </source>
</evidence>
<dbReference type="Proteomes" id="UP000070501">
    <property type="component" value="Unassembled WGS sequence"/>
</dbReference>
<dbReference type="GO" id="GO:0016616">
    <property type="term" value="F:oxidoreductase activity, acting on the CH-OH group of donors, NAD or NADP as acceptor"/>
    <property type="evidence" value="ECO:0007669"/>
    <property type="project" value="TreeGrafter"/>
</dbReference>
<dbReference type="InterPro" id="IPR036291">
    <property type="entry name" value="NAD(P)-bd_dom_sf"/>
</dbReference>
<dbReference type="InterPro" id="IPR050425">
    <property type="entry name" value="NAD(P)_dehydrat-like"/>
</dbReference>
<sequence>MLPIDNPVIPKGSLIFITGTTGLVGSHIADQFLHYGYRVRGTTRDVEKNTWLTKIFDTKYGPGKFELVQLTDYTTPDPIHELLKDGQVSVVVHTATELGYNPDPNVMVPAAIGMTMAAVRATARVPSVKRFVLTSSLAAALLGEPDVPGTITADTWNDGAVEAAFRPPPYEAERFYQVYGASKTLSEREAWRFVREEKPGFVLNSVLPTTNFGPSLDPLNQGHPTTAGMLEALFKGDTASLVMIGPQYFVDVRDTGRLHVAAAVLPGVESERIFGAAETFNGDSLLAILRRLYPGRKFPDNFMSGRYLYDITPRARAGELLKDLGHDGWVSLEDSVRANTDDLAED</sequence>
<name>A0A136ILY7_9PEZI</name>
<evidence type="ECO:0000256" key="1">
    <source>
        <dbReference type="ARBA" id="ARBA00023002"/>
    </source>
</evidence>
<reference evidence="5" key="1">
    <citation type="submission" date="2016-02" db="EMBL/GenBank/DDBJ databases">
        <title>Draft genome sequence of Microdochium bolleyi, a fungal endophyte of beachgrass.</title>
        <authorList>
            <consortium name="DOE Joint Genome Institute"/>
            <person name="David A.S."/>
            <person name="May G."/>
            <person name="Haridas S."/>
            <person name="Lim J."/>
            <person name="Wang M."/>
            <person name="Labutti K."/>
            <person name="Lipzen A."/>
            <person name="Barry K."/>
            <person name="Grigoriev I.V."/>
        </authorList>
    </citation>
    <scope>NUCLEOTIDE SEQUENCE [LARGE SCALE GENOMIC DNA]</scope>
    <source>
        <strain evidence="5">J235TASD1</strain>
    </source>
</reference>
<evidence type="ECO:0000313" key="5">
    <source>
        <dbReference type="Proteomes" id="UP000070501"/>
    </source>
</evidence>
<dbReference type="AlphaFoldDB" id="A0A136ILY7"/>
<dbReference type="Pfam" id="PF01370">
    <property type="entry name" value="Epimerase"/>
    <property type="match status" value="1"/>
</dbReference>
<dbReference type="PANTHER" id="PTHR10366">
    <property type="entry name" value="NAD DEPENDENT EPIMERASE/DEHYDRATASE"/>
    <property type="match status" value="1"/>
</dbReference>
<dbReference type="InterPro" id="IPR001509">
    <property type="entry name" value="Epimerase_deHydtase"/>
</dbReference>
<dbReference type="STRING" id="196109.A0A136ILY7"/>
<dbReference type="SUPFAM" id="SSF51735">
    <property type="entry name" value="NAD(P)-binding Rossmann-fold domains"/>
    <property type="match status" value="1"/>
</dbReference>
<comment type="similarity">
    <text evidence="2">Belongs to the NAD(P)-dependent epimerase/dehydratase family. Dihydroflavonol-4-reductase subfamily.</text>
</comment>
<gene>
    <name evidence="4" type="ORF">Micbo1qcDRAFT_153578</name>
</gene>
<dbReference type="Gene3D" id="3.40.50.720">
    <property type="entry name" value="NAD(P)-binding Rossmann-like Domain"/>
    <property type="match status" value="1"/>
</dbReference>
<keyword evidence="5" id="KW-1185">Reference proteome</keyword>
<dbReference type="EMBL" id="KQ964272">
    <property type="protein sequence ID" value="KXJ85943.1"/>
    <property type="molecule type" value="Genomic_DNA"/>
</dbReference>
<accession>A0A136ILY7</accession>
<organism evidence="4 5">
    <name type="scientific">Microdochium bolleyi</name>
    <dbReference type="NCBI Taxonomy" id="196109"/>
    <lineage>
        <taxon>Eukaryota</taxon>
        <taxon>Fungi</taxon>
        <taxon>Dikarya</taxon>
        <taxon>Ascomycota</taxon>
        <taxon>Pezizomycotina</taxon>
        <taxon>Sordariomycetes</taxon>
        <taxon>Xylariomycetidae</taxon>
        <taxon>Xylariales</taxon>
        <taxon>Microdochiaceae</taxon>
        <taxon>Microdochium</taxon>
    </lineage>
</organism>
<feature type="domain" description="NAD-dependent epimerase/dehydratase" evidence="3">
    <location>
        <begin position="15"/>
        <end position="263"/>
    </location>
</feature>
<evidence type="ECO:0000256" key="2">
    <source>
        <dbReference type="ARBA" id="ARBA00023445"/>
    </source>
</evidence>
<evidence type="ECO:0000259" key="3">
    <source>
        <dbReference type="Pfam" id="PF01370"/>
    </source>
</evidence>
<dbReference type="InParanoid" id="A0A136ILY7"/>
<dbReference type="PANTHER" id="PTHR10366:SF562">
    <property type="entry name" value="ALDEHYDE REDUCTASE II (AFU_ORTHOLOGUE AFUA_1G11360)"/>
    <property type="match status" value="1"/>
</dbReference>